<reference evidence="7" key="1">
    <citation type="journal article" date="2023" name="Mol. Phylogenet. Evol.">
        <title>Genome-scale phylogeny and comparative genomics of the fungal order Sordariales.</title>
        <authorList>
            <person name="Hensen N."/>
            <person name="Bonometti L."/>
            <person name="Westerberg I."/>
            <person name="Brannstrom I.O."/>
            <person name="Guillou S."/>
            <person name="Cros-Aarteil S."/>
            <person name="Calhoun S."/>
            <person name="Haridas S."/>
            <person name="Kuo A."/>
            <person name="Mondo S."/>
            <person name="Pangilinan J."/>
            <person name="Riley R."/>
            <person name="LaButti K."/>
            <person name="Andreopoulos B."/>
            <person name="Lipzen A."/>
            <person name="Chen C."/>
            <person name="Yan M."/>
            <person name="Daum C."/>
            <person name="Ng V."/>
            <person name="Clum A."/>
            <person name="Steindorff A."/>
            <person name="Ohm R.A."/>
            <person name="Martin F."/>
            <person name="Silar P."/>
            <person name="Natvig D.O."/>
            <person name="Lalanne C."/>
            <person name="Gautier V."/>
            <person name="Ament-Velasquez S.L."/>
            <person name="Kruys A."/>
            <person name="Hutchinson M.I."/>
            <person name="Powell A.J."/>
            <person name="Barry K."/>
            <person name="Miller A.N."/>
            <person name="Grigoriev I.V."/>
            <person name="Debuchy R."/>
            <person name="Gladieux P."/>
            <person name="Hiltunen Thoren M."/>
            <person name="Johannesson H."/>
        </authorList>
    </citation>
    <scope>NUCLEOTIDE SEQUENCE</scope>
    <source>
        <strain evidence="7">CBS 757.83</strain>
    </source>
</reference>
<dbReference type="InterPro" id="IPR019559">
    <property type="entry name" value="Cullin_neddylation_domain"/>
</dbReference>
<dbReference type="GO" id="GO:0031461">
    <property type="term" value="C:cullin-RING ubiquitin ligase complex"/>
    <property type="evidence" value="ECO:0007669"/>
    <property type="project" value="InterPro"/>
</dbReference>
<dbReference type="SUPFAM" id="SSF74788">
    <property type="entry name" value="Cullin repeat-like"/>
    <property type="match status" value="1"/>
</dbReference>
<dbReference type="FunFam" id="1.20.1310.10:FF:000036">
    <property type="entry name" value="SCF ubiquitin ligase subunit CulC, putative"/>
    <property type="match status" value="1"/>
</dbReference>
<dbReference type="SMART" id="SM00884">
    <property type="entry name" value="Cullin_Nedd8"/>
    <property type="match status" value="1"/>
</dbReference>
<evidence type="ECO:0000256" key="1">
    <source>
        <dbReference type="ARBA" id="ARBA00006019"/>
    </source>
</evidence>
<evidence type="ECO:0000313" key="8">
    <source>
        <dbReference type="Proteomes" id="UP001305647"/>
    </source>
</evidence>
<dbReference type="InterPro" id="IPR016158">
    <property type="entry name" value="Cullin_homology"/>
</dbReference>
<keyword evidence="2" id="KW-1017">Isopeptide bond</keyword>
<accession>A0AAN6PW19</accession>
<evidence type="ECO:0000256" key="5">
    <source>
        <dbReference type="RuleBase" id="RU003829"/>
    </source>
</evidence>
<protein>
    <submittedName>
        <fullName evidence="7">Cullin-domain-containing protein</fullName>
    </submittedName>
</protein>
<evidence type="ECO:0000256" key="2">
    <source>
        <dbReference type="ARBA" id="ARBA00022499"/>
    </source>
</evidence>
<evidence type="ECO:0000256" key="4">
    <source>
        <dbReference type="PROSITE-ProRule" id="PRU00330"/>
    </source>
</evidence>
<dbReference type="Gene3D" id="3.30.230.130">
    <property type="entry name" value="Cullin, Chain C, Domain 2"/>
    <property type="match status" value="1"/>
</dbReference>
<dbReference type="Pfam" id="PF26557">
    <property type="entry name" value="Cullin_AB"/>
    <property type="match status" value="1"/>
</dbReference>
<dbReference type="InterPro" id="IPR036390">
    <property type="entry name" value="WH_DNA-bd_sf"/>
</dbReference>
<dbReference type="Gene3D" id="1.20.1310.10">
    <property type="entry name" value="Cullin Repeats"/>
    <property type="match status" value="4"/>
</dbReference>
<organism evidence="7 8">
    <name type="scientific">Parathielavia hyrcaniae</name>
    <dbReference type="NCBI Taxonomy" id="113614"/>
    <lineage>
        <taxon>Eukaryota</taxon>
        <taxon>Fungi</taxon>
        <taxon>Dikarya</taxon>
        <taxon>Ascomycota</taxon>
        <taxon>Pezizomycotina</taxon>
        <taxon>Sordariomycetes</taxon>
        <taxon>Sordariomycetidae</taxon>
        <taxon>Sordariales</taxon>
        <taxon>Chaetomiaceae</taxon>
        <taxon>Parathielavia</taxon>
    </lineage>
</organism>
<dbReference type="InterPro" id="IPR001373">
    <property type="entry name" value="Cullin_N"/>
</dbReference>
<evidence type="ECO:0000313" key="7">
    <source>
        <dbReference type="EMBL" id="KAK4098843.1"/>
    </source>
</evidence>
<sequence>MASRPNKIRPVRRPILNKETSEFEPCWDILKSALTDIHNKNASRLSFENLYRASYKIVLRKKGQLLYDRVKEFEEEWFRNHVLPPIAGLVSSNLVSVALLQRPGLSAHERRETGERFLRGIRDTWEDHNMSMNMVADILMYLERSYVSEARQPSIFAATIGLFRDHILRNNLDGVSEQLDQPLVMFDLINAVILDLINMERDGDIIDRNLLRQITSMLEALYETDEEPENAKLYLTVFEPRFLAASQSFYRDECDKLLREGSASAWLRHTQRRLQEEHNRCETSLSILTTDKIAQVVEQELIVAKLNDFLAMEGTGMKSMVDNDRHEDLSILYQLVSRVDKTKHALKHILQTRVMELGLEIEQTLKSTDFSAPVAGAEVEDVGEAGEKTKAQPLSAAAQQTAAAIKWVDDVLQLKDKFDNLSRVCFNQDLVLQSAVTKSFSDFINMFHRCSEFVSLFIDDSLKRGLKGKSDEDVEAMLQKAIVLLRYLADRDMFERYYQKHLARRLLHNKSEIHTEKELVRRMKAELGNHFTTKFEGMFKDMELSKDLSENYRDHVRSLGDADIKNIDLGLHVLTTNNWPPEVMGRSANQEDGGRAECTFPPAIKRLQESFFKYYLKDRSGRVLTWVASAGTADIKCVFPKVPGKESGPLSKERRYELNVSTYGMIVLELFNGVAEGESLSFEEIQAKTNIPAHDLIRTLGSLSIPPKSRVLAKEPLSKNVKPTDRFSFNAQFASKTIKIKAPVISSASKVEDNEERKQTERKNDQTRAHVVDAAIVRIMKQRKELTHTQLTTEVIGQLAGRFKPEISMIKKRIEDLLVREYLERIEGGTAAYRYLA</sequence>
<dbReference type="Gene3D" id="1.10.10.10">
    <property type="entry name" value="Winged helix-like DNA-binding domain superfamily/Winged helix DNA-binding domain"/>
    <property type="match status" value="1"/>
</dbReference>
<dbReference type="PANTHER" id="PTHR11932">
    <property type="entry name" value="CULLIN"/>
    <property type="match status" value="1"/>
</dbReference>
<dbReference type="InterPro" id="IPR045093">
    <property type="entry name" value="Cullin"/>
</dbReference>
<dbReference type="PROSITE" id="PS01256">
    <property type="entry name" value="CULLIN_1"/>
    <property type="match status" value="1"/>
</dbReference>
<dbReference type="FunFam" id="1.10.10.10:FF:000014">
    <property type="entry name" value="Cullin 1"/>
    <property type="match status" value="1"/>
</dbReference>
<evidence type="ECO:0000259" key="6">
    <source>
        <dbReference type="PROSITE" id="PS50069"/>
    </source>
</evidence>
<dbReference type="FunFam" id="3.30.230.130:FF:000011">
    <property type="entry name" value="SCF ubiquitin ligase subunit CulC, putative"/>
    <property type="match status" value="1"/>
</dbReference>
<dbReference type="InterPro" id="IPR016159">
    <property type="entry name" value="Cullin_repeat-like_dom_sf"/>
</dbReference>
<evidence type="ECO:0000256" key="3">
    <source>
        <dbReference type="ARBA" id="ARBA00022843"/>
    </source>
</evidence>
<dbReference type="GO" id="GO:0006511">
    <property type="term" value="P:ubiquitin-dependent protein catabolic process"/>
    <property type="evidence" value="ECO:0007669"/>
    <property type="project" value="InterPro"/>
</dbReference>
<dbReference type="Pfam" id="PF10557">
    <property type="entry name" value="Cullin_Nedd8"/>
    <property type="match status" value="1"/>
</dbReference>
<gene>
    <name evidence="7" type="ORF">N658DRAFT_509273</name>
</gene>
<dbReference type="SUPFAM" id="SSF75632">
    <property type="entry name" value="Cullin homology domain"/>
    <property type="match status" value="1"/>
</dbReference>
<keyword evidence="3" id="KW-0832">Ubl conjugation</keyword>
<dbReference type="SMART" id="SM00182">
    <property type="entry name" value="CULLIN"/>
    <property type="match status" value="1"/>
</dbReference>
<dbReference type="Proteomes" id="UP001305647">
    <property type="component" value="Unassembled WGS sequence"/>
</dbReference>
<dbReference type="InterPro" id="IPR059120">
    <property type="entry name" value="Cullin-like_AB"/>
</dbReference>
<dbReference type="GO" id="GO:0031625">
    <property type="term" value="F:ubiquitin protein ligase binding"/>
    <property type="evidence" value="ECO:0007669"/>
    <property type="project" value="InterPro"/>
</dbReference>
<comment type="similarity">
    <text evidence="1 4 5">Belongs to the cullin family.</text>
</comment>
<dbReference type="FunFam" id="1.20.1310.10:FF:000001">
    <property type="entry name" value="Cullin 3"/>
    <property type="match status" value="1"/>
</dbReference>
<reference evidence="7" key="2">
    <citation type="submission" date="2023-05" db="EMBL/GenBank/DDBJ databases">
        <authorList>
            <consortium name="Lawrence Berkeley National Laboratory"/>
            <person name="Steindorff A."/>
            <person name="Hensen N."/>
            <person name="Bonometti L."/>
            <person name="Westerberg I."/>
            <person name="Brannstrom I.O."/>
            <person name="Guillou S."/>
            <person name="Cros-Aarteil S."/>
            <person name="Calhoun S."/>
            <person name="Haridas S."/>
            <person name="Kuo A."/>
            <person name="Mondo S."/>
            <person name="Pangilinan J."/>
            <person name="Riley R."/>
            <person name="Labutti K."/>
            <person name="Andreopoulos B."/>
            <person name="Lipzen A."/>
            <person name="Chen C."/>
            <person name="Yanf M."/>
            <person name="Daum C."/>
            <person name="Ng V."/>
            <person name="Clum A."/>
            <person name="Ohm R."/>
            <person name="Martin F."/>
            <person name="Silar P."/>
            <person name="Natvig D."/>
            <person name="Lalanne C."/>
            <person name="Gautier V."/>
            <person name="Ament-Velasquez S.L."/>
            <person name="Kruys A."/>
            <person name="Hutchinson M.I."/>
            <person name="Powell A.J."/>
            <person name="Barry K."/>
            <person name="Miller A.N."/>
            <person name="Grigoriev I.V."/>
            <person name="Debuchy R."/>
            <person name="Gladieux P."/>
            <person name="Thoren M.H."/>
            <person name="Johannesson H."/>
        </authorList>
    </citation>
    <scope>NUCLEOTIDE SEQUENCE</scope>
    <source>
        <strain evidence="7">CBS 757.83</strain>
    </source>
</reference>
<feature type="domain" description="Cullin family profile" evidence="6">
    <location>
        <begin position="449"/>
        <end position="704"/>
    </location>
</feature>
<proteinExistence type="inferred from homology"/>
<keyword evidence="8" id="KW-1185">Reference proteome</keyword>
<comment type="caution">
    <text evidence="7">The sequence shown here is derived from an EMBL/GenBank/DDBJ whole genome shotgun (WGS) entry which is preliminary data.</text>
</comment>
<dbReference type="InterPro" id="IPR036317">
    <property type="entry name" value="Cullin_homology_sf"/>
</dbReference>
<dbReference type="SUPFAM" id="SSF46785">
    <property type="entry name" value="Winged helix' DNA-binding domain"/>
    <property type="match status" value="1"/>
</dbReference>
<dbReference type="FunFam" id="1.20.1310.10:FF:000061">
    <property type="entry name" value="Related to cullulin 3"/>
    <property type="match status" value="1"/>
</dbReference>
<dbReference type="AlphaFoldDB" id="A0AAN6PW19"/>
<dbReference type="InterPro" id="IPR036388">
    <property type="entry name" value="WH-like_DNA-bd_sf"/>
</dbReference>
<dbReference type="EMBL" id="MU863655">
    <property type="protein sequence ID" value="KAK4098843.1"/>
    <property type="molecule type" value="Genomic_DNA"/>
</dbReference>
<dbReference type="PROSITE" id="PS50069">
    <property type="entry name" value="CULLIN_2"/>
    <property type="match status" value="1"/>
</dbReference>
<dbReference type="FunFam" id="1.20.1310.10:FF:000002">
    <property type="entry name" value="cullin-3 isoform X1"/>
    <property type="match status" value="1"/>
</dbReference>
<name>A0AAN6PW19_9PEZI</name>
<dbReference type="Pfam" id="PF00888">
    <property type="entry name" value="Cullin"/>
    <property type="match status" value="1"/>
</dbReference>
<dbReference type="InterPro" id="IPR016157">
    <property type="entry name" value="Cullin_CS"/>
</dbReference>